<proteinExistence type="predicted"/>
<dbReference type="InterPro" id="IPR058489">
    <property type="entry name" value="DUF8176"/>
</dbReference>
<name>A0ABW6NTR7_9NOCA</name>
<dbReference type="RefSeq" id="WP_387256124.1">
    <property type="nucleotide sequence ID" value="NZ_JBIALX010000029.1"/>
</dbReference>
<sequence length="241" mass="24585">MLPGNDNSPGDDEAWNQPSIPPEREIDLDAAVDPPAQPGLSAQSGWFTPPSGEALEQPAAQPRSGRRLPLRGWAALAALAAVTVGLLATTHSSHESGSRAISVSAIAGPPATTTTAASDDPCAGLSGAVVTNRAGKADTIAGAIATFEFDYYVERSAEKAMQLVAPDAGMTQQGLAEGIASIPLGATHCVAITPVTTNTANAHITELHPDGRRVDYLQVINTVSAPGTSGGLLISHVQEQG</sequence>
<feature type="domain" description="DUF8176" evidence="2">
    <location>
        <begin position="127"/>
        <end position="228"/>
    </location>
</feature>
<evidence type="ECO:0000313" key="3">
    <source>
        <dbReference type="EMBL" id="MFF0458517.1"/>
    </source>
</evidence>
<comment type="caution">
    <text evidence="3">The sequence shown here is derived from an EMBL/GenBank/DDBJ whole genome shotgun (WGS) entry which is preliminary data.</text>
</comment>
<dbReference type="Proteomes" id="UP001601521">
    <property type="component" value="Unassembled WGS sequence"/>
</dbReference>
<evidence type="ECO:0000313" key="4">
    <source>
        <dbReference type="Proteomes" id="UP001601521"/>
    </source>
</evidence>
<reference evidence="3 4" key="1">
    <citation type="submission" date="2024-10" db="EMBL/GenBank/DDBJ databases">
        <title>The Natural Products Discovery Center: Release of the First 8490 Sequenced Strains for Exploring Actinobacteria Biosynthetic Diversity.</title>
        <authorList>
            <person name="Kalkreuter E."/>
            <person name="Kautsar S.A."/>
            <person name="Yang D."/>
            <person name="Bader C.D."/>
            <person name="Teijaro C.N."/>
            <person name="Fluegel L."/>
            <person name="Davis C.M."/>
            <person name="Simpson J.R."/>
            <person name="Lauterbach L."/>
            <person name="Steele A.D."/>
            <person name="Gui C."/>
            <person name="Meng S."/>
            <person name="Li G."/>
            <person name="Viehrig K."/>
            <person name="Ye F."/>
            <person name="Su P."/>
            <person name="Kiefer A.F."/>
            <person name="Nichols A."/>
            <person name="Cepeda A.J."/>
            <person name="Yan W."/>
            <person name="Fan B."/>
            <person name="Jiang Y."/>
            <person name="Adhikari A."/>
            <person name="Zheng C.-J."/>
            <person name="Schuster L."/>
            <person name="Cowan T.M."/>
            <person name="Smanski M.J."/>
            <person name="Chevrette M.G."/>
            <person name="De Carvalho L.P.S."/>
            <person name="Shen B."/>
        </authorList>
    </citation>
    <scope>NUCLEOTIDE SEQUENCE [LARGE SCALE GENOMIC DNA]</scope>
    <source>
        <strain evidence="3 4">NPDC004550</strain>
    </source>
</reference>
<protein>
    <recommendedName>
        <fullName evidence="2">DUF8176 domain-containing protein</fullName>
    </recommendedName>
</protein>
<gene>
    <name evidence="3" type="ORF">ACFYTH_34640</name>
</gene>
<dbReference type="Pfam" id="PF26527">
    <property type="entry name" value="DUF8176"/>
    <property type="match status" value="1"/>
</dbReference>
<accession>A0ABW6NTR7</accession>
<evidence type="ECO:0000256" key="1">
    <source>
        <dbReference type="SAM" id="MobiDB-lite"/>
    </source>
</evidence>
<keyword evidence="4" id="KW-1185">Reference proteome</keyword>
<evidence type="ECO:0000259" key="2">
    <source>
        <dbReference type="Pfam" id="PF26527"/>
    </source>
</evidence>
<organism evidence="3 4">
    <name type="scientific">Nocardia africana</name>
    <dbReference type="NCBI Taxonomy" id="134964"/>
    <lineage>
        <taxon>Bacteria</taxon>
        <taxon>Bacillati</taxon>
        <taxon>Actinomycetota</taxon>
        <taxon>Actinomycetes</taxon>
        <taxon>Mycobacteriales</taxon>
        <taxon>Nocardiaceae</taxon>
        <taxon>Nocardia</taxon>
    </lineage>
</organism>
<feature type="region of interest" description="Disordered" evidence="1">
    <location>
        <begin position="1"/>
        <end position="66"/>
    </location>
</feature>
<dbReference type="EMBL" id="JBIALX010000029">
    <property type="protein sequence ID" value="MFF0458517.1"/>
    <property type="molecule type" value="Genomic_DNA"/>
</dbReference>